<accession>A0ACB0IBP8</accession>
<keyword evidence="2" id="KW-1185">Reference proteome</keyword>
<sequence>MKGVKGKLLKKLKTIKQINYLKPDRILQVKSSDGYVDFLPKITSFNISNPFASRENESKKIVQSCENLQDEEPEIIDVSELMRDLDKDEEMVMDDVDDDDCSENKENVSHKAVVLVSQREETESKQSEVLRDKKPPLVPRANNSDRKRKKSISENDNLCFRRPDLNSGSLFDPDLLAAFEEAVKEHTRMMEEQRKNRVEEDFLQIEKIDFFHENEEVEVDPLLMFEEKCPPGGDGTVIFYTTSLRGIRKTFEDCNKIRFLLQSFKVLYLERDISMHKEFKDELWNILGEKIVPPRLFVKGRYIGAAEEVMSLHEQGKFKKILEGVPMDYSNGPCDSCGGLRFVMCFKCNGSHKLLVEKEEIIECLLCNENGLMVCPYCG</sequence>
<organism evidence="1 2">
    <name type="scientific">Trifolium pratense</name>
    <name type="common">Red clover</name>
    <dbReference type="NCBI Taxonomy" id="57577"/>
    <lineage>
        <taxon>Eukaryota</taxon>
        <taxon>Viridiplantae</taxon>
        <taxon>Streptophyta</taxon>
        <taxon>Embryophyta</taxon>
        <taxon>Tracheophyta</taxon>
        <taxon>Spermatophyta</taxon>
        <taxon>Magnoliopsida</taxon>
        <taxon>eudicotyledons</taxon>
        <taxon>Gunneridae</taxon>
        <taxon>Pentapetalae</taxon>
        <taxon>rosids</taxon>
        <taxon>fabids</taxon>
        <taxon>Fabales</taxon>
        <taxon>Fabaceae</taxon>
        <taxon>Papilionoideae</taxon>
        <taxon>50 kb inversion clade</taxon>
        <taxon>NPAAA clade</taxon>
        <taxon>Hologalegina</taxon>
        <taxon>IRL clade</taxon>
        <taxon>Trifolieae</taxon>
        <taxon>Trifolium</taxon>
    </lineage>
</organism>
<name>A0ACB0IBP8_TRIPR</name>
<proteinExistence type="predicted"/>
<reference evidence="1" key="1">
    <citation type="submission" date="2023-10" db="EMBL/GenBank/DDBJ databases">
        <authorList>
            <person name="Rodriguez Cubillos JULIANA M."/>
            <person name="De Vega J."/>
        </authorList>
    </citation>
    <scope>NUCLEOTIDE SEQUENCE</scope>
</reference>
<dbReference type="EMBL" id="CASHSV030000001">
    <property type="protein sequence ID" value="CAJ2629308.1"/>
    <property type="molecule type" value="Genomic_DNA"/>
</dbReference>
<evidence type="ECO:0000313" key="1">
    <source>
        <dbReference type="EMBL" id="CAJ2629308.1"/>
    </source>
</evidence>
<protein>
    <submittedName>
        <fullName evidence="1">Uncharacterized protein</fullName>
    </submittedName>
</protein>
<comment type="caution">
    <text evidence="1">The sequence shown here is derived from an EMBL/GenBank/DDBJ whole genome shotgun (WGS) entry which is preliminary data.</text>
</comment>
<dbReference type="Proteomes" id="UP001177021">
    <property type="component" value="Unassembled WGS sequence"/>
</dbReference>
<gene>
    <name evidence="1" type="ORF">MILVUS5_LOCUS1321</name>
</gene>
<evidence type="ECO:0000313" key="2">
    <source>
        <dbReference type="Proteomes" id="UP001177021"/>
    </source>
</evidence>